<dbReference type="GO" id="GO:0016838">
    <property type="term" value="F:carbon-oxygen lyase activity, acting on phosphates"/>
    <property type="evidence" value="ECO:0007669"/>
    <property type="project" value="InterPro"/>
</dbReference>
<reference evidence="3 4" key="1">
    <citation type="submission" date="2018-12" db="EMBL/GenBank/DDBJ databases">
        <title>Draft genome sequence of Xylaria grammica IHI A82.</title>
        <authorList>
            <person name="Buettner E."/>
            <person name="Kellner H."/>
        </authorList>
    </citation>
    <scope>NUCLEOTIDE SEQUENCE [LARGE SCALE GENOMIC DNA]</scope>
    <source>
        <strain evidence="3 4">IHI A82</strain>
    </source>
</reference>
<evidence type="ECO:0000256" key="2">
    <source>
        <dbReference type="ARBA" id="ARBA00023239"/>
    </source>
</evidence>
<dbReference type="SFLD" id="SFLDS00005">
    <property type="entry name" value="Isoprenoid_Synthase_Type_I"/>
    <property type="match status" value="1"/>
</dbReference>
<dbReference type="SUPFAM" id="SSF48576">
    <property type="entry name" value="Terpenoid synthases"/>
    <property type="match status" value="1"/>
</dbReference>
<dbReference type="EMBL" id="RYZI01000674">
    <property type="protein sequence ID" value="RWA03913.1"/>
    <property type="molecule type" value="Genomic_DNA"/>
</dbReference>
<proteinExistence type="inferred from homology"/>
<evidence type="ECO:0000313" key="3">
    <source>
        <dbReference type="EMBL" id="RWA03913.1"/>
    </source>
</evidence>
<dbReference type="SFLD" id="SFLDG01021">
    <property type="entry name" value="Trichodiene_Synthase_Like"/>
    <property type="match status" value="1"/>
</dbReference>
<dbReference type="InterPro" id="IPR008949">
    <property type="entry name" value="Isoprenoid_synthase_dom_sf"/>
</dbReference>
<name>A0A439CP38_9PEZI</name>
<evidence type="ECO:0000313" key="4">
    <source>
        <dbReference type="Proteomes" id="UP000286045"/>
    </source>
</evidence>
<gene>
    <name evidence="3" type="ORF">EKO27_g11194</name>
</gene>
<sequence length="327" mass="37281">MRFEVVIYSIPLLPSNRIRTAPRSAEVFNQRRLIVITATVGYKGADGSDYHAVFEAMHLEATRIGIPYPEGSHSWHSFNVGATYGLLCYRSLPLEVRVFAGILTWLAVLIDDGAQQDPEEWYQFVPRFHASAGHPNALAQEFDIWLRNAYQHYSPAAANFIVSAFLNFVNTSALEGGEVPKVMPTVGGRSWAYYLREKNSISEGYAWMTFPKAICPDVSCYIEAIADMTRYICFTNDIFSFYKEECASDRHNYMHTRASYEDFGVFEVFEKVIEETLDAQRRITLSLAGKEPYAKYWREHALGYVGMHTTNPARYKLRDLGLDESLP</sequence>
<comment type="caution">
    <text evidence="3">The sequence shown here is derived from an EMBL/GenBank/DDBJ whole genome shotgun (WGS) entry which is preliminary data.</text>
</comment>
<comment type="similarity">
    <text evidence="1">Belongs to the trichodiene synthase family.</text>
</comment>
<dbReference type="Proteomes" id="UP000286045">
    <property type="component" value="Unassembled WGS sequence"/>
</dbReference>
<keyword evidence="4" id="KW-1185">Reference proteome</keyword>
<keyword evidence="2" id="KW-0456">Lyase</keyword>
<evidence type="ECO:0000256" key="1">
    <source>
        <dbReference type="ARBA" id="ARBA00007946"/>
    </source>
</evidence>
<dbReference type="InterPro" id="IPR024652">
    <property type="entry name" value="Trichodiene_synth"/>
</dbReference>
<dbReference type="Gene3D" id="1.10.600.10">
    <property type="entry name" value="Farnesyl Diphosphate Synthase"/>
    <property type="match status" value="1"/>
</dbReference>
<evidence type="ECO:0008006" key="5">
    <source>
        <dbReference type="Google" id="ProtNLM"/>
    </source>
</evidence>
<dbReference type="Pfam" id="PF06330">
    <property type="entry name" value="TRI5"/>
    <property type="match status" value="1"/>
</dbReference>
<protein>
    <recommendedName>
        <fullName evidence="5">Terpene synthase</fullName>
    </recommendedName>
</protein>
<dbReference type="STRING" id="363999.A0A439CP38"/>
<organism evidence="3 4">
    <name type="scientific">Xylaria grammica</name>
    <dbReference type="NCBI Taxonomy" id="363999"/>
    <lineage>
        <taxon>Eukaryota</taxon>
        <taxon>Fungi</taxon>
        <taxon>Dikarya</taxon>
        <taxon>Ascomycota</taxon>
        <taxon>Pezizomycotina</taxon>
        <taxon>Sordariomycetes</taxon>
        <taxon>Xylariomycetidae</taxon>
        <taxon>Xylariales</taxon>
        <taxon>Xylariaceae</taxon>
        <taxon>Xylaria</taxon>
    </lineage>
</organism>
<dbReference type="AlphaFoldDB" id="A0A439CP38"/>
<accession>A0A439CP38</accession>